<evidence type="ECO:0000313" key="4">
    <source>
        <dbReference type="Proteomes" id="UP001265700"/>
    </source>
</evidence>
<dbReference type="Proteomes" id="UP001265700">
    <property type="component" value="Unassembled WGS sequence"/>
</dbReference>
<name>A0ABU1WMT2_9BURK</name>
<feature type="domain" description="Electron transfer flavoprotein alpha/beta-subunit N-terminal" evidence="2">
    <location>
        <begin position="25"/>
        <end position="163"/>
    </location>
</feature>
<sequence length="251" mass="26046">MSDITVLVAATHHPVSGRPVRSRADGVAASLALGLSDSVRLLSAGDLPDSVARDYLALGAPRIEVLECDSHADLSSALLPALHEVPWVLTGTRSASEHGTGVLPHALGAALGRQVVVDVLAVQAEGDAWIVTQALPKGARRRLRVHPPAVLAVSAAAVPSLRHSLASAMAGQILRQQAPASASTTIHAAQRVPGNKRRLLLEARSQQSGHARMMGAIESPSTGGTVLHAGTPQSKAQAVLDYLRSHSLVPF</sequence>
<dbReference type="RefSeq" id="WP_310316391.1">
    <property type="nucleotide sequence ID" value="NZ_JAVDWU010000005.1"/>
</dbReference>
<protein>
    <submittedName>
        <fullName evidence="3">Electron transfer flavoprotein beta subunit</fullName>
    </submittedName>
</protein>
<evidence type="ECO:0000256" key="1">
    <source>
        <dbReference type="ARBA" id="ARBA00022982"/>
    </source>
</evidence>
<evidence type="ECO:0000313" key="3">
    <source>
        <dbReference type="EMBL" id="MDR7150606.1"/>
    </source>
</evidence>
<dbReference type="Pfam" id="PF01012">
    <property type="entry name" value="ETF"/>
    <property type="match status" value="1"/>
</dbReference>
<organism evidence="3 4">
    <name type="scientific">Hydrogenophaga palleronii</name>
    <dbReference type="NCBI Taxonomy" id="65655"/>
    <lineage>
        <taxon>Bacteria</taxon>
        <taxon>Pseudomonadati</taxon>
        <taxon>Pseudomonadota</taxon>
        <taxon>Betaproteobacteria</taxon>
        <taxon>Burkholderiales</taxon>
        <taxon>Comamonadaceae</taxon>
        <taxon>Hydrogenophaga</taxon>
    </lineage>
</organism>
<evidence type="ECO:0000259" key="2">
    <source>
        <dbReference type="Pfam" id="PF01012"/>
    </source>
</evidence>
<comment type="caution">
    <text evidence="3">The sequence shown here is derived from an EMBL/GenBank/DDBJ whole genome shotgun (WGS) entry which is preliminary data.</text>
</comment>
<keyword evidence="4" id="KW-1185">Reference proteome</keyword>
<dbReference type="InterPro" id="IPR014730">
    <property type="entry name" value="ETF_a/b_N"/>
</dbReference>
<dbReference type="Gene3D" id="3.40.50.620">
    <property type="entry name" value="HUPs"/>
    <property type="match status" value="1"/>
</dbReference>
<dbReference type="EMBL" id="JAVDWU010000005">
    <property type="protein sequence ID" value="MDR7150606.1"/>
    <property type="molecule type" value="Genomic_DNA"/>
</dbReference>
<dbReference type="SUPFAM" id="SSF52402">
    <property type="entry name" value="Adenine nucleotide alpha hydrolases-like"/>
    <property type="match status" value="1"/>
</dbReference>
<proteinExistence type="predicted"/>
<keyword evidence="1" id="KW-0813">Transport</keyword>
<keyword evidence="1" id="KW-0249">Electron transport</keyword>
<gene>
    <name evidence="3" type="ORF">J2W49_002569</name>
</gene>
<accession>A0ABU1WMT2</accession>
<reference evidence="3 4" key="1">
    <citation type="submission" date="2023-07" db="EMBL/GenBank/DDBJ databases">
        <title>Sorghum-associated microbial communities from plants grown in Nebraska, USA.</title>
        <authorList>
            <person name="Schachtman D."/>
        </authorList>
    </citation>
    <scope>NUCLEOTIDE SEQUENCE [LARGE SCALE GENOMIC DNA]</scope>
    <source>
        <strain evidence="3 4">4249</strain>
    </source>
</reference>
<dbReference type="InterPro" id="IPR014729">
    <property type="entry name" value="Rossmann-like_a/b/a_fold"/>
</dbReference>